<proteinExistence type="predicted"/>
<dbReference type="EMBL" id="CP093547">
    <property type="protein sequence ID" value="UNP30222.1"/>
    <property type="molecule type" value="Genomic_DNA"/>
</dbReference>
<organism evidence="3 4">
    <name type="scientific">Lysobacter gummosus</name>
    <dbReference type="NCBI Taxonomy" id="262324"/>
    <lineage>
        <taxon>Bacteria</taxon>
        <taxon>Pseudomonadati</taxon>
        <taxon>Pseudomonadota</taxon>
        <taxon>Gammaproteobacteria</taxon>
        <taxon>Lysobacterales</taxon>
        <taxon>Lysobacteraceae</taxon>
        <taxon>Lysobacter</taxon>
    </lineage>
</organism>
<keyword evidence="4" id="KW-1185">Reference proteome</keyword>
<evidence type="ECO:0000313" key="4">
    <source>
        <dbReference type="Proteomes" id="UP000829194"/>
    </source>
</evidence>
<evidence type="ECO:0000313" key="3">
    <source>
        <dbReference type="EMBL" id="UNP30222.1"/>
    </source>
</evidence>
<feature type="region of interest" description="Disordered" evidence="1">
    <location>
        <begin position="576"/>
        <end position="600"/>
    </location>
</feature>
<dbReference type="Pfam" id="PF20410">
    <property type="entry name" value="X-Tfes_XVIPCD"/>
    <property type="match status" value="1"/>
</dbReference>
<dbReference type="RefSeq" id="WP_148648714.1">
    <property type="nucleotide sequence ID" value="NZ_CP011131.1"/>
</dbReference>
<feature type="compositionally biased region" description="Polar residues" evidence="1">
    <location>
        <begin position="578"/>
        <end position="590"/>
    </location>
</feature>
<reference evidence="3 4" key="1">
    <citation type="submission" date="2022-03" db="EMBL/GenBank/DDBJ databases">
        <title>Complete genome sequence of Lysobacter capsici VKM B-2533 and Lysobacter gummosus 10.1.1, promising sources of lytic agents.</title>
        <authorList>
            <person name="Tarlachkov S.V."/>
            <person name="Kudryakova I.V."/>
            <person name="Afoshin A.S."/>
            <person name="Leontyevskaya E.A."/>
            <person name="Leontyevskaya N.V."/>
        </authorList>
    </citation>
    <scope>NUCLEOTIDE SEQUENCE [LARGE SCALE GENOMIC DNA]</scope>
    <source>
        <strain evidence="3 4">10.1.1</strain>
    </source>
</reference>
<evidence type="ECO:0000256" key="1">
    <source>
        <dbReference type="SAM" id="MobiDB-lite"/>
    </source>
</evidence>
<protein>
    <recommendedName>
        <fullName evidence="2">X-Tfes XVIPCD domain-containing protein</fullName>
    </recommendedName>
</protein>
<feature type="domain" description="X-Tfes XVIPCD" evidence="2">
    <location>
        <begin position="466"/>
        <end position="569"/>
    </location>
</feature>
<accession>A0ABY3XF12</accession>
<name>A0ABY3XF12_9GAMM</name>
<sequence>MNKQLDAAVKAFATSPGVSDAHVGHLREALVSDDELLEEMNKAAKLGRLTSFSISPTSESLVGDIDIRSGVVGLPISALAGSDAGSKGRLDAALKIQEMSLRFGNSTYKDEAGNVVPVSQEMVGNLQSAINASPMLVERIGAAINAEPKPHLKSFGILPHGQGAGAAYDGDEKAMLIPAYRLQNKSSANTSGFDVAPMVFTLAHETQHGFNHDKKREAWAAFDAEIKQIARDKNPVNDYTPPIGKFIQASREDEARAEIAGWNAVVSMKRQAGSEVSLSEMSRTKGIRSYMFLGRDDAAQQLVGKSGLKFNADSTIDPTPGNVEAMGKNYFDRKPKADGIESAETATLGPHKESDYQNYYGRNAIERVIQFDREYAHSVGGVEPKMHIDMGKLRLNERLIERLGLQIDPHPERPQAYYDTSQSPPALHHFEHTKTGARLNQHVPIESSVLADSLSTIDSGRPIPGQQAHPDHGLYSQIATQVRQQDQQHGRHWDEASERMTASLLALAKENGLSQVDHVVFSIKNEHVAAGENVFVVQGRLDDPAHLRAHMKTDEAARTPEAASFEKVEAINERIARQTAQAQALGQTPEETPKGPGMGR</sequence>
<evidence type="ECO:0000259" key="2">
    <source>
        <dbReference type="Pfam" id="PF20410"/>
    </source>
</evidence>
<dbReference type="Proteomes" id="UP000829194">
    <property type="component" value="Chromosome"/>
</dbReference>
<dbReference type="InterPro" id="IPR046519">
    <property type="entry name" value="X-Tfes_XVIPCD"/>
</dbReference>
<gene>
    <name evidence="3" type="ORF">MOV92_02780</name>
</gene>